<dbReference type="GeneID" id="62161376"/>
<protein>
    <recommendedName>
        <fullName evidence="1">DUF6546 domain-containing protein</fullName>
    </recommendedName>
</protein>
<evidence type="ECO:0000313" key="2">
    <source>
        <dbReference type="EMBL" id="KAF9876738.1"/>
    </source>
</evidence>
<name>A0A9P6I5F5_9PEZI</name>
<dbReference type="Proteomes" id="UP000781932">
    <property type="component" value="Unassembled WGS sequence"/>
</dbReference>
<keyword evidence="3" id="KW-1185">Reference proteome</keyword>
<dbReference type="EMBL" id="JAATWM020000016">
    <property type="protein sequence ID" value="KAF9876738.1"/>
    <property type="molecule type" value="Genomic_DNA"/>
</dbReference>
<dbReference type="Pfam" id="PF20183">
    <property type="entry name" value="DUF6546"/>
    <property type="match status" value="1"/>
</dbReference>
<dbReference type="AlphaFoldDB" id="A0A9P6I5F5"/>
<dbReference type="OrthoDB" id="4840822at2759"/>
<reference evidence="2" key="1">
    <citation type="submission" date="2020-03" db="EMBL/GenBank/DDBJ databases">
        <authorList>
            <person name="He L."/>
        </authorList>
    </citation>
    <scope>NUCLEOTIDE SEQUENCE</scope>
    <source>
        <strain evidence="2">CkLH20</strain>
    </source>
</reference>
<proteinExistence type="predicted"/>
<comment type="caution">
    <text evidence="2">The sequence shown here is derived from an EMBL/GenBank/DDBJ whole genome shotgun (WGS) entry which is preliminary data.</text>
</comment>
<reference evidence="2" key="2">
    <citation type="submission" date="2020-11" db="EMBL/GenBank/DDBJ databases">
        <title>Whole genome sequencing of Colletotrichum sp.</title>
        <authorList>
            <person name="Li H."/>
        </authorList>
    </citation>
    <scope>NUCLEOTIDE SEQUENCE</scope>
    <source>
        <strain evidence="2">CkLH20</strain>
    </source>
</reference>
<dbReference type="RefSeq" id="XP_038746199.1">
    <property type="nucleotide sequence ID" value="XM_038888302.1"/>
</dbReference>
<evidence type="ECO:0000259" key="1">
    <source>
        <dbReference type="Pfam" id="PF20183"/>
    </source>
</evidence>
<sequence>MRLSSKADILRLDEVTRRPDNEKRRKIISKIRLDTELPRYGLDRCCVEESQAMIDENNRAFNGHISSLFRVLSAWESTGLTLELRAFSINDERHILKRNPSVRTDRYLTCPSSDMSPRPLQLTLGSLLDVEDDLPEVSAVTQFIVSRENLRGLGPATLAQLVKRLPRLQDIVYESWRDIDEEGQKKRDAAIEALLGGLQSHLFIKNVSIWEAHQLDPRQLDRPGNPALALAAAKLSQRLKSFSASFVFDALDFFSYCERIPLSSWPKLESIALTSGVVGNSRALVADRLIIQAGQVALRMPKLRLMELWHSDQSGYQWFLFRYEIVKKRPKVMIQVAMRELKLSQRAREVWSRVAASVPGPGLEVEDTTPNGLKIFPVKIRLRSNVRQDITTRVPLP</sequence>
<organism evidence="2 3">
    <name type="scientific">Colletotrichum karsti</name>
    <dbReference type="NCBI Taxonomy" id="1095194"/>
    <lineage>
        <taxon>Eukaryota</taxon>
        <taxon>Fungi</taxon>
        <taxon>Dikarya</taxon>
        <taxon>Ascomycota</taxon>
        <taxon>Pezizomycotina</taxon>
        <taxon>Sordariomycetes</taxon>
        <taxon>Hypocreomycetidae</taxon>
        <taxon>Glomerellales</taxon>
        <taxon>Glomerellaceae</taxon>
        <taxon>Colletotrichum</taxon>
        <taxon>Colletotrichum boninense species complex</taxon>
    </lineage>
</organism>
<accession>A0A9P6I5F5</accession>
<evidence type="ECO:0000313" key="3">
    <source>
        <dbReference type="Proteomes" id="UP000781932"/>
    </source>
</evidence>
<feature type="domain" description="DUF6546" evidence="1">
    <location>
        <begin position="215"/>
        <end position="369"/>
    </location>
</feature>
<dbReference type="InterPro" id="IPR046676">
    <property type="entry name" value="DUF6546"/>
</dbReference>
<gene>
    <name evidence="2" type="ORF">CkaCkLH20_05584</name>
</gene>